<feature type="region of interest" description="Disordered" evidence="1">
    <location>
        <begin position="1173"/>
        <end position="1203"/>
    </location>
</feature>
<feature type="domain" description="USP" evidence="2">
    <location>
        <begin position="40"/>
        <end position="500"/>
    </location>
</feature>
<proteinExistence type="predicted"/>
<feature type="region of interest" description="Disordered" evidence="1">
    <location>
        <begin position="13"/>
        <end position="33"/>
    </location>
</feature>
<dbReference type="GO" id="GO:0005829">
    <property type="term" value="C:cytosol"/>
    <property type="evidence" value="ECO:0007669"/>
    <property type="project" value="TreeGrafter"/>
</dbReference>
<organism evidence="3">
    <name type="scientific">Amphimedon queenslandica</name>
    <name type="common">Sponge</name>
    <dbReference type="NCBI Taxonomy" id="400682"/>
    <lineage>
        <taxon>Eukaryota</taxon>
        <taxon>Metazoa</taxon>
        <taxon>Porifera</taxon>
        <taxon>Demospongiae</taxon>
        <taxon>Heteroscleromorpha</taxon>
        <taxon>Haplosclerida</taxon>
        <taxon>Niphatidae</taxon>
        <taxon>Amphimedon</taxon>
    </lineage>
</organism>
<dbReference type="InterPro" id="IPR050164">
    <property type="entry name" value="Peptidase_C19"/>
</dbReference>
<dbReference type="PROSITE" id="PS00973">
    <property type="entry name" value="USP_2"/>
    <property type="match status" value="1"/>
</dbReference>
<dbReference type="InterPro" id="IPR001394">
    <property type="entry name" value="Peptidase_C19_UCH"/>
</dbReference>
<dbReference type="PANTHER" id="PTHR24006:SF842">
    <property type="entry name" value="UBIQUITIN CARBOXYL-TERMINAL HYDROLASE 40"/>
    <property type="match status" value="1"/>
</dbReference>
<reference evidence="3" key="2">
    <citation type="submission" date="2017-05" db="UniProtKB">
        <authorList>
            <consortium name="EnsemblMetazoa"/>
        </authorList>
    </citation>
    <scope>IDENTIFICATION</scope>
</reference>
<sequence>MLAGLFDEDAALAEEGGGGGQGGQQGIPRPLPPRNRTKLCGLSNLGATCYMNALLQTLFYTPELRESLFSLSREELGIEGEAGMIRDIPVQLQHLFARMLLADQDTVGVEGLVSSFGWTNNEQMQQHDVQELNRILFDAIESSLVGTSGEQLIAQLYHGTSVQQVICGRCENVSEREEDFLDIPVALTGRGDLESALKEMFCDVEVLEGSNQYRCGTCNCLVDAKRAAKLRKLPPVLTFNLLRFLYDFEKGERYKDLSSFKFPRSLIMKPYLEAVRPGNPQKGGGEDEEFIYDLFSVVIHSGTTHSGHYVAFIRDIDRLGVWTQPEKEPVSLQKSLSADVLEYNSPLELLQAIIPQCGGKATINKLCKLLQDQTGVTWNKRFKQQYGPISKFIRQNSDVFSIDSTNTITLKSEAPPTSPKKDSEEAMQVLSSKECTPHKLEENEGEVSDKDVTPVKNDVPVSNGLWFEFNDSHVLSVNPSAIDKMFSGRQSAYMLFYRLRSLKRPNEAAGNPVYGVPQWLQDEVATTNAVLEADRQHYEKAVNTVNLSIHPSVYYVYASGALQNIMNDLIHVISFDRRQSVSQLQATIIQEISDFCTLPDTMCINVAKKLPAGLHVYECISNDENSSLIDIGISNNADLFVWNGTTVNDDAIPLGKDLEPILLHLNYPADSDGTLATISNGFPKSTTILELRQYFVELLNCSSPHDIHLNQVQRSTRSGDATIQTIPIHKDKNTLADLSLSDGDHLTAELKTKKGYKSFAYSVADKQNKMITFLIENRCVDSGVEDYPVYPVEVSKTEQLHQVKRHITSQLQLDNIEGGGCLCIEDDFEGLGPSLAEEQSVSEAGIESGMRVVLKPGLAPLRNQIPLKCAVPGGNFQEVIVDRSSTIKEVCSVMVAKVGLEGDEWHLRKCNWAGESAETVDDEAATVNELKFRSGEYFLIESGRLPPKGFLRLSVHLYTMDNRRTGEDVPLSVQDWFQGPTEGTGDEQMEVTVEESLIPLHEQIPSHYFPQVYGQLDFIGNIEINKECSVKDLKEQIMCLSELSLIDIPSSDFLRVRDLLNKRPGRVFKDKTHSLKRLKLVSGSSICCQVLPEEENLPATSILFNLYMRRLPSQSYSKPIEVVYDTAVSTTPIGLYSHISHILAMPLDRIVLAKHKFESFQWIRIEGHTLNGEDKEKKGKRKGRGGGATGVARASGKGGTHVNIKNAPISLRDGDHVAVKDLQFDPADEDDFLTPEDKKGKAILAAIQEEKRRRRKAKSEGDILSGDTSSRNKKQRRPEIGIKIHVPDFSASLSEKPS</sequence>
<feature type="compositionally biased region" description="Basic and acidic residues" evidence="1">
    <location>
        <begin position="1277"/>
        <end position="1286"/>
    </location>
</feature>
<evidence type="ECO:0000313" key="3">
    <source>
        <dbReference type="EnsemblMetazoa" id="Aqu2.1.42190_001"/>
    </source>
</evidence>
<dbReference type="GO" id="GO:0016579">
    <property type="term" value="P:protein deubiquitination"/>
    <property type="evidence" value="ECO:0007669"/>
    <property type="project" value="InterPro"/>
</dbReference>
<dbReference type="InterPro" id="IPR018200">
    <property type="entry name" value="USP_CS"/>
</dbReference>
<dbReference type="GO" id="GO:0004843">
    <property type="term" value="F:cysteine-type deubiquitinase activity"/>
    <property type="evidence" value="ECO:0007669"/>
    <property type="project" value="InterPro"/>
</dbReference>
<dbReference type="InParanoid" id="A0A1X7VQS9"/>
<dbReference type="FunFam" id="3.90.70.10:FF:000043">
    <property type="entry name" value="Ubiquitin carboxyl-terminal hydrolase 40"/>
    <property type="match status" value="1"/>
</dbReference>
<keyword evidence="4" id="KW-1185">Reference proteome</keyword>
<dbReference type="Pfam" id="PF25822">
    <property type="entry name" value="UBL_USP40"/>
    <property type="match status" value="1"/>
</dbReference>
<dbReference type="InterPro" id="IPR028889">
    <property type="entry name" value="USP"/>
</dbReference>
<dbReference type="OrthoDB" id="289038at2759"/>
<dbReference type="InterPro" id="IPR057763">
    <property type="entry name" value="UBL_USP40"/>
</dbReference>
<dbReference type="GO" id="GO:0005634">
    <property type="term" value="C:nucleus"/>
    <property type="evidence" value="ECO:0007669"/>
    <property type="project" value="TreeGrafter"/>
</dbReference>
<dbReference type="PROSITE" id="PS00972">
    <property type="entry name" value="USP_1"/>
    <property type="match status" value="1"/>
</dbReference>
<name>A0A1X7VQS9_AMPQE</name>
<dbReference type="Gene3D" id="3.90.70.10">
    <property type="entry name" value="Cysteine proteinases"/>
    <property type="match status" value="1"/>
</dbReference>
<dbReference type="PROSITE" id="PS50235">
    <property type="entry name" value="USP_3"/>
    <property type="match status" value="1"/>
</dbReference>
<dbReference type="Pfam" id="PF00443">
    <property type="entry name" value="UCH"/>
    <property type="match status" value="1"/>
</dbReference>
<accession>A0A1X7VQS9</accession>
<protein>
    <recommendedName>
        <fullName evidence="2">USP domain-containing protein</fullName>
    </recommendedName>
</protein>
<dbReference type="PANTHER" id="PTHR24006">
    <property type="entry name" value="UBIQUITIN CARBOXYL-TERMINAL HYDROLASE"/>
    <property type="match status" value="1"/>
</dbReference>
<dbReference type="Proteomes" id="UP000007879">
    <property type="component" value="Unassembled WGS sequence"/>
</dbReference>
<dbReference type="EnsemblMetazoa" id="Aqu2.1.42190_001">
    <property type="protein sequence ID" value="Aqu2.1.42190_001"/>
    <property type="gene ID" value="Aqu2.1.42190"/>
</dbReference>
<gene>
    <name evidence="3" type="primary">100641916</name>
</gene>
<dbReference type="InterPro" id="IPR038765">
    <property type="entry name" value="Papain-like_cys_pep_sf"/>
</dbReference>
<dbReference type="KEGG" id="aqu:100641916"/>
<feature type="region of interest" description="Disordered" evidence="1">
    <location>
        <begin position="1249"/>
        <end position="1298"/>
    </location>
</feature>
<evidence type="ECO:0000256" key="1">
    <source>
        <dbReference type="SAM" id="MobiDB-lite"/>
    </source>
</evidence>
<dbReference type="EnsemblMetazoa" id="XM_020002011.1">
    <property type="protein sequence ID" value="XP_019857570.1"/>
    <property type="gene ID" value="LOC100641916"/>
</dbReference>
<evidence type="ECO:0000313" key="4">
    <source>
        <dbReference type="Proteomes" id="UP000007879"/>
    </source>
</evidence>
<dbReference type="SUPFAM" id="SSF54001">
    <property type="entry name" value="Cysteine proteinases"/>
    <property type="match status" value="1"/>
</dbReference>
<reference evidence="4" key="1">
    <citation type="journal article" date="2010" name="Nature">
        <title>The Amphimedon queenslandica genome and the evolution of animal complexity.</title>
        <authorList>
            <person name="Srivastava M."/>
            <person name="Simakov O."/>
            <person name="Chapman J."/>
            <person name="Fahey B."/>
            <person name="Gauthier M.E."/>
            <person name="Mitros T."/>
            <person name="Richards G.S."/>
            <person name="Conaco C."/>
            <person name="Dacre M."/>
            <person name="Hellsten U."/>
            <person name="Larroux C."/>
            <person name="Putnam N.H."/>
            <person name="Stanke M."/>
            <person name="Adamska M."/>
            <person name="Darling A."/>
            <person name="Degnan S.M."/>
            <person name="Oakley T.H."/>
            <person name="Plachetzki D.C."/>
            <person name="Zhai Y."/>
            <person name="Adamski M."/>
            <person name="Calcino A."/>
            <person name="Cummins S.F."/>
            <person name="Goodstein D.M."/>
            <person name="Harris C."/>
            <person name="Jackson D.J."/>
            <person name="Leys S.P."/>
            <person name="Shu S."/>
            <person name="Woodcroft B.J."/>
            <person name="Vervoort M."/>
            <person name="Kosik K.S."/>
            <person name="Manning G."/>
            <person name="Degnan B.M."/>
            <person name="Rokhsar D.S."/>
        </authorList>
    </citation>
    <scope>NUCLEOTIDE SEQUENCE [LARGE SCALE GENOMIC DNA]</scope>
</reference>
<dbReference type="STRING" id="400682.A0A1X7VQS9"/>
<evidence type="ECO:0000259" key="2">
    <source>
        <dbReference type="PROSITE" id="PS50235"/>
    </source>
</evidence>
<feature type="compositionally biased region" description="Gly residues" evidence="1">
    <location>
        <begin position="15"/>
        <end position="25"/>
    </location>
</feature>
<dbReference type="EnsemblMetazoa" id="XM_020002006.1">
    <property type="protein sequence ID" value="XP_019857565.1"/>
    <property type="gene ID" value="LOC100641916"/>
</dbReference>